<dbReference type="Proteomes" id="UP001465976">
    <property type="component" value="Unassembled WGS sequence"/>
</dbReference>
<evidence type="ECO:0000313" key="2">
    <source>
        <dbReference type="EMBL" id="KAL0568841.1"/>
    </source>
</evidence>
<dbReference type="Pfam" id="PF20236">
    <property type="entry name" value="DUF6593"/>
    <property type="match status" value="1"/>
</dbReference>
<dbReference type="InterPro" id="IPR046528">
    <property type="entry name" value="DUF6593"/>
</dbReference>
<organism evidence="2 3">
    <name type="scientific">Marasmius crinis-equi</name>
    <dbReference type="NCBI Taxonomy" id="585013"/>
    <lineage>
        <taxon>Eukaryota</taxon>
        <taxon>Fungi</taxon>
        <taxon>Dikarya</taxon>
        <taxon>Basidiomycota</taxon>
        <taxon>Agaricomycotina</taxon>
        <taxon>Agaricomycetes</taxon>
        <taxon>Agaricomycetidae</taxon>
        <taxon>Agaricales</taxon>
        <taxon>Marasmiineae</taxon>
        <taxon>Marasmiaceae</taxon>
        <taxon>Marasmius</taxon>
    </lineage>
</organism>
<evidence type="ECO:0000259" key="1">
    <source>
        <dbReference type="Pfam" id="PF20236"/>
    </source>
</evidence>
<reference evidence="2 3" key="1">
    <citation type="submission" date="2024-02" db="EMBL/GenBank/DDBJ databases">
        <title>A draft genome for the cacao thread blight pathogen Marasmius crinis-equi.</title>
        <authorList>
            <person name="Cohen S.P."/>
            <person name="Baruah I.K."/>
            <person name="Amoako-Attah I."/>
            <person name="Bukari Y."/>
            <person name="Meinhardt L.W."/>
            <person name="Bailey B.A."/>
        </authorList>
    </citation>
    <scope>NUCLEOTIDE SEQUENCE [LARGE SCALE GENOMIC DNA]</scope>
    <source>
        <strain evidence="2 3">GH-76</strain>
    </source>
</reference>
<name>A0ABR3F0W4_9AGAR</name>
<protein>
    <recommendedName>
        <fullName evidence="1">DUF6593 domain-containing protein</fullName>
    </recommendedName>
</protein>
<dbReference type="EMBL" id="JBAHYK010001246">
    <property type="protein sequence ID" value="KAL0568841.1"/>
    <property type="molecule type" value="Genomic_DNA"/>
</dbReference>
<gene>
    <name evidence="2" type="ORF">V5O48_013127</name>
</gene>
<sequence length="179" mass="19199">MELIFSKTSARNATLSLPSGQPVYELSTPSRLLHTEQTTITKFYPGNPPVTIGLVEMHSFHDDVCQLAGRNVLPKSDGFWKSGMTFTSSNGEHYTWKRKSDAALLSDKFKHNIAIYEESHSGFLSGTPSPAKLSVAPEGMGILDEIMVTFVYIEQQEQQSRAASASGASAGAAAAAASG</sequence>
<accession>A0ABR3F0W4</accession>
<proteinExistence type="predicted"/>
<evidence type="ECO:0000313" key="3">
    <source>
        <dbReference type="Proteomes" id="UP001465976"/>
    </source>
</evidence>
<comment type="caution">
    <text evidence="2">The sequence shown here is derived from an EMBL/GenBank/DDBJ whole genome shotgun (WGS) entry which is preliminary data.</text>
</comment>
<feature type="domain" description="DUF6593" evidence="1">
    <location>
        <begin position="9"/>
        <end position="157"/>
    </location>
</feature>
<keyword evidence="3" id="KW-1185">Reference proteome</keyword>